<protein>
    <submittedName>
        <fullName evidence="1">Uncharacterized protein</fullName>
    </submittedName>
</protein>
<gene>
    <name evidence="1" type="ORF">VSH64_15920</name>
</gene>
<sequence length="64" mass="7174">MNEKPTIHELHQVVDLELSEVARSADPVGDDVPERDLYEAELRSFHDAVAVEEKAEELDRDSAG</sequence>
<dbReference type="Proteomes" id="UP001330812">
    <property type="component" value="Chromosome"/>
</dbReference>
<keyword evidence="2" id="KW-1185">Reference proteome</keyword>
<dbReference type="RefSeq" id="WP_326836373.1">
    <property type="nucleotide sequence ID" value="NZ_CP142149.1"/>
</dbReference>
<name>A0ABZ1IGI7_9PSEU</name>
<dbReference type="EMBL" id="CP142149">
    <property type="protein sequence ID" value="WSE33575.1"/>
    <property type="molecule type" value="Genomic_DNA"/>
</dbReference>
<organism evidence="1 2">
    <name type="scientific">Amycolatopsis rhabdoformis</name>
    <dbReference type="NCBI Taxonomy" id="1448059"/>
    <lineage>
        <taxon>Bacteria</taxon>
        <taxon>Bacillati</taxon>
        <taxon>Actinomycetota</taxon>
        <taxon>Actinomycetes</taxon>
        <taxon>Pseudonocardiales</taxon>
        <taxon>Pseudonocardiaceae</taxon>
        <taxon>Amycolatopsis</taxon>
    </lineage>
</organism>
<evidence type="ECO:0000313" key="1">
    <source>
        <dbReference type="EMBL" id="WSE33575.1"/>
    </source>
</evidence>
<reference evidence="1 2" key="1">
    <citation type="journal article" date="2015" name="Int. J. Syst. Evol. Microbiol.">
        <title>Amycolatopsis rhabdoformis sp. nov., an actinomycete isolated from a tropical forest soil.</title>
        <authorList>
            <person name="Souza W.R."/>
            <person name="Silva R.E."/>
            <person name="Goodfellow M."/>
            <person name="Busarakam K."/>
            <person name="Figueiro F.S."/>
            <person name="Ferreira D."/>
            <person name="Rodrigues-Filho E."/>
            <person name="Moraes L.A.B."/>
            <person name="Zucchi T.D."/>
        </authorList>
    </citation>
    <scope>NUCLEOTIDE SEQUENCE [LARGE SCALE GENOMIC DNA]</scope>
    <source>
        <strain evidence="1 2">NCIMB 14900</strain>
    </source>
</reference>
<proteinExistence type="predicted"/>
<accession>A0ABZ1IGI7</accession>
<evidence type="ECO:0000313" key="2">
    <source>
        <dbReference type="Proteomes" id="UP001330812"/>
    </source>
</evidence>